<dbReference type="OrthoDB" id="411251at2759"/>
<reference evidence="2" key="2">
    <citation type="submission" date="2015-01" db="EMBL/GenBank/DDBJ databases">
        <title>Evolutionary Origins and Diversification of the Mycorrhizal Mutualists.</title>
        <authorList>
            <consortium name="DOE Joint Genome Institute"/>
            <consortium name="Mycorrhizal Genomics Consortium"/>
            <person name="Kohler A."/>
            <person name="Kuo A."/>
            <person name="Nagy L.G."/>
            <person name="Floudas D."/>
            <person name="Copeland A."/>
            <person name="Barry K.W."/>
            <person name="Cichocki N."/>
            <person name="Veneault-Fourrey C."/>
            <person name="LaButti K."/>
            <person name="Lindquist E.A."/>
            <person name="Lipzen A."/>
            <person name="Lundell T."/>
            <person name="Morin E."/>
            <person name="Murat C."/>
            <person name="Riley R."/>
            <person name="Ohm R."/>
            <person name="Sun H."/>
            <person name="Tunlid A."/>
            <person name="Henrissat B."/>
            <person name="Grigoriev I.V."/>
            <person name="Hibbett D.S."/>
            <person name="Martin F."/>
        </authorList>
    </citation>
    <scope>NUCLEOTIDE SEQUENCE [LARGE SCALE GENOMIC DNA]</scope>
    <source>
        <strain evidence="2">441</strain>
    </source>
</reference>
<keyword evidence="2" id="KW-1185">Reference proteome</keyword>
<dbReference type="Proteomes" id="UP000054018">
    <property type="component" value="Unassembled WGS sequence"/>
</dbReference>
<accession>A0A0C9XMF9</accession>
<evidence type="ECO:0000313" key="2">
    <source>
        <dbReference type="Proteomes" id="UP000054018"/>
    </source>
</evidence>
<protein>
    <submittedName>
        <fullName evidence="1">Uncharacterized protein</fullName>
    </submittedName>
</protein>
<gene>
    <name evidence="1" type="ORF">PISMIDRAFT_688600</name>
</gene>
<dbReference type="EMBL" id="KN833989">
    <property type="protein sequence ID" value="KIK13530.1"/>
    <property type="molecule type" value="Genomic_DNA"/>
</dbReference>
<dbReference type="STRING" id="765257.A0A0C9XMF9"/>
<evidence type="ECO:0000313" key="1">
    <source>
        <dbReference type="EMBL" id="KIK13530.1"/>
    </source>
</evidence>
<organism evidence="1 2">
    <name type="scientific">Pisolithus microcarpus 441</name>
    <dbReference type="NCBI Taxonomy" id="765257"/>
    <lineage>
        <taxon>Eukaryota</taxon>
        <taxon>Fungi</taxon>
        <taxon>Dikarya</taxon>
        <taxon>Basidiomycota</taxon>
        <taxon>Agaricomycotina</taxon>
        <taxon>Agaricomycetes</taxon>
        <taxon>Agaricomycetidae</taxon>
        <taxon>Boletales</taxon>
        <taxon>Sclerodermatineae</taxon>
        <taxon>Pisolithaceae</taxon>
        <taxon>Pisolithus</taxon>
    </lineage>
</organism>
<dbReference type="HOGENOM" id="CLU_2596653_0_0_1"/>
<name>A0A0C9XMF9_9AGAM</name>
<sequence length="80" mass="8756">MVKAWGINERGQPSDGGFGFGRFTLLHKGRDSRCAFFQSLIVPASCTLVSLTICCPSCVGASRRKLPLCMGRSARNFLHH</sequence>
<proteinExistence type="predicted"/>
<reference evidence="1 2" key="1">
    <citation type="submission" date="2014-04" db="EMBL/GenBank/DDBJ databases">
        <authorList>
            <consortium name="DOE Joint Genome Institute"/>
            <person name="Kuo A."/>
            <person name="Kohler A."/>
            <person name="Costa M.D."/>
            <person name="Nagy L.G."/>
            <person name="Floudas D."/>
            <person name="Copeland A."/>
            <person name="Barry K.W."/>
            <person name="Cichocki N."/>
            <person name="Veneault-Fourrey C."/>
            <person name="LaButti K."/>
            <person name="Lindquist E.A."/>
            <person name="Lipzen A."/>
            <person name="Lundell T."/>
            <person name="Morin E."/>
            <person name="Murat C."/>
            <person name="Sun H."/>
            <person name="Tunlid A."/>
            <person name="Henrissat B."/>
            <person name="Grigoriev I.V."/>
            <person name="Hibbett D.S."/>
            <person name="Martin F."/>
            <person name="Nordberg H.P."/>
            <person name="Cantor M.N."/>
            <person name="Hua S.X."/>
        </authorList>
    </citation>
    <scope>NUCLEOTIDE SEQUENCE [LARGE SCALE GENOMIC DNA]</scope>
    <source>
        <strain evidence="1 2">441</strain>
    </source>
</reference>
<dbReference type="AlphaFoldDB" id="A0A0C9XMF9"/>